<feature type="domain" description="HTH cro/C1-type" evidence="2">
    <location>
        <begin position="14"/>
        <end position="69"/>
    </location>
</feature>
<dbReference type="EMBL" id="JACYTN010000002">
    <property type="protein sequence ID" value="MBD8497345.1"/>
    <property type="molecule type" value="Genomic_DNA"/>
</dbReference>
<dbReference type="PROSITE" id="PS50943">
    <property type="entry name" value="HTH_CROC1"/>
    <property type="match status" value="1"/>
</dbReference>
<keyword evidence="1" id="KW-0238">DNA-binding</keyword>
<sequence length="426" mass="49477">MNGCITLLTFGDLIQQYRLIARLTLTQLANLSGVSKGTISKIENGEVKKPEFQTIKMLASALGIPYNEYIGLYIEVERRPDTLLMMLEEAIARFSPIALIIDIASKFLESDREDSYDVVERLYHATASMQDTSIKLTLYQLIIDYCREHGIMPFIAKGLYQKYCIERNDFSKLNATFQSGTYILNYINLLSLEERLDTYYKLGVHAYSLCMFQESIKLCSMVVNHDHTDSKLKIKAIGILQDAHYYIGDYDASQKYLSQYKKYPQSIVPDNVRLLTAMLNVKKGNQELAAAQFQECLDMCNDDFVIHVINEFISFYLETENVLEVKRLLIYEDRINAVTYHTPLESAELARLYKLKGSYYSEVNEFNLAASNYMESAYRYAQIDDMKNERNCMRLLFKLYRENKQMMNSSTIEKIENFYELCNENK</sequence>
<gene>
    <name evidence="3" type="ORF">IFO66_03425</name>
</gene>
<dbReference type="SUPFAM" id="SSF47413">
    <property type="entry name" value="lambda repressor-like DNA-binding domains"/>
    <property type="match status" value="1"/>
</dbReference>
<proteinExistence type="predicted"/>
<dbReference type="InterPro" id="IPR050807">
    <property type="entry name" value="TransReg_Diox_bact_type"/>
</dbReference>
<evidence type="ECO:0000259" key="2">
    <source>
        <dbReference type="PROSITE" id="PS50943"/>
    </source>
</evidence>
<comment type="caution">
    <text evidence="3">The sequence shown here is derived from an EMBL/GenBank/DDBJ whole genome shotgun (WGS) entry which is preliminary data.</text>
</comment>
<dbReference type="InterPro" id="IPR001387">
    <property type="entry name" value="Cro/C1-type_HTH"/>
</dbReference>
<reference evidence="3 4" key="1">
    <citation type="submission" date="2020-09" db="EMBL/GenBank/DDBJ databases">
        <title>Paenibacillus sp. CAU 1523 isolated from sand of Haeundae Beach.</title>
        <authorList>
            <person name="Kim W."/>
        </authorList>
    </citation>
    <scope>NUCLEOTIDE SEQUENCE [LARGE SCALE GENOMIC DNA]</scope>
    <source>
        <strain evidence="3 4">CAU 1523</strain>
    </source>
</reference>
<evidence type="ECO:0000313" key="3">
    <source>
        <dbReference type="EMBL" id="MBD8497345.1"/>
    </source>
</evidence>
<protein>
    <submittedName>
        <fullName evidence="3">Transcriptional regulator</fullName>
    </submittedName>
</protein>
<dbReference type="PANTHER" id="PTHR46797:SF1">
    <property type="entry name" value="METHYLPHOSPHONATE SYNTHASE"/>
    <property type="match status" value="1"/>
</dbReference>
<dbReference type="SMART" id="SM00530">
    <property type="entry name" value="HTH_XRE"/>
    <property type="match status" value="1"/>
</dbReference>
<dbReference type="CDD" id="cd00093">
    <property type="entry name" value="HTH_XRE"/>
    <property type="match status" value="1"/>
</dbReference>
<dbReference type="RefSeq" id="WP_192023800.1">
    <property type="nucleotide sequence ID" value="NZ_JACYTN010000002.1"/>
</dbReference>
<dbReference type="Gene3D" id="1.10.260.40">
    <property type="entry name" value="lambda repressor-like DNA-binding domains"/>
    <property type="match status" value="1"/>
</dbReference>
<dbReference type="SUPFAM" id="SSF48452">
    <property type="entry name" value="TPR-like"/>
    <property type="match status" value="1"/>
</dbReference>
<accession>A0ABR9AVW8</accession>
<dbReference type="Proteomes" id="UP000634529">
    <property type="component" value="Unassembled WGS sequence"/>
</dbReference>
<dbReference type="Pfam" id="PF01381">
    <property type="entry name" value="HTH_3"/>
    <property type="match status" value="1"/>
</dbReference>
<evidence type="ECO:0000256" key="1">
    <source>
        <dbReference type="ARBA" id="ARBA00023125"/>
    </source>
</evidence>
<organism evidence="3 4">
    <name type="scientific">Paenibacillus arenosi</name>
    <dbReference type="NCBI Taxonomy" id="2774142"/>
    <lineage>
        <taxon>Bacteria</taxon>
        <taxon>Bacillati</taxon>
        <taxon>Bacillota</taxon>
        <taxon>Bacilli</taxon>
        <taxon>Bacillales</taxon>
        <taxon>Paenibacillaceae</taxon>
        <taxon>Paenibacillus</taxon>
    </lineage>
</organism>
<dbReference type="InterPro" id="IPR010982">
    <property type="entry name" value="Lambda_DNA-bd_dom_sf"/>
</dbReference>
<dbReference type="PANTHER" id="PTHR46797">
    <property type="entry name" value="HTH-TYPE TRANSCRIPTIONAL REGULATOR"/>
    <property type="match status" value="1"/>
</dbReference>
<name>A0ABR9AVW8_9BACL</name>
<evidence type="ECO:0000313" key="4">
    <source>
        <dbReference type="Proteomes" id="UP000634529"/>
    </source>
</evidence>
<dbReference type="InterPro" id="IPR011990">
    <property type="entry name" value="TPR-like_helical_dom_sf"/>
</dbReference>
<dbReference type="Gene3D" id="1.25.40.10">
    <property type="entry name" value="Tetratricopeptide repeat domain"/>
    <property type="match status" value="1"/>
</dbReference>
<keyword evidence="4" id="KW-1185">Reference proteome</keyword>